<evidence type="ECO:0000256" key="3">
    <source>
        <dbReference type="ARBA" id="ARBA00022833"/>
    </source>
</evidence>
<dbReference type="Gene3D" id="1.20.120.910">
    <property type="entry name" value="DksA, coiled-coil domain"/>
    <property type="match status" value="1"/>
</dbReference>
<keyword evidence="1" id="KW-0479">Metal-binding</keyword>
<dbReference type="AlphaFoldDB" id="A0A1G1W815"/>
<dbReference type="Proteomes" id="UP000177103">
    <property type="component" value="Unassembled WGS sequence"/>
</dbReference>
<dbReference type="EMBL" id="MHCQ01000038">
    <property type="protein sequence ID" value="OGY23825.1"/>
    <property type="molecule type" value="Genomic_DNA"/>
</dbReference>
<organism evidence="6 7">
    <name type="scientific">Candidatus Woykebacteria bacterium RBG_13_40_7b</name>
    <dbReference type="NCBI Taxonomy" id="1802594"/>
    <lineage>
        <taxon>Bacteria</taxon>
        <taxon>Candidatus Woykeibacteriota</taxon>
    </lineage>
</organism>
<comment type="caution">
    <text evidence="6">The sequence shown here is derived from an EMBL/GenBank/DDBJ whole genome shotgun (WGS) entry which is preliminary data.</text>
</comment>
<name>A0A1G1W815_9BACT</name>
<dbReference type="PROSITE" id="PS51128">
    <property type="entry name" value="ZF_DKSA_2"/>
    <property type="match status" value="1"/>
</dbReference>
<protein>
    <recommendedName>
        <fullName evidence="5">Zinc finger DksA/TraR C4-type domain-containing protein</fullName>
    </recommendedName>
</protein>
<evidence type="ECO:0000256" key="2">
    <source>
        <dbReference type="ARBA" id="ARBA00022771"/>
    </source>
</evidence>
<gene>
    <name evidence="6" type="ORF">A2Y57_03575</name>
</gene>
<dbReference type="InterPro" id="IPR000962">
    <property type="entry name" value="Znf_DskA_TraR"/>
</dbReference>
<dbReference type="PANTHER" id="PTHR33823:SF4">
    <property type="entry name" value="GENERAL STRESS PROTEIN 16O"/>
    <property type="match status" value="1"/>
</dbReference>
<keyword evidence="3" id="KW-0862">Zinc</keyword>
<accession>A0A1G1W815</accession>
<keyword evidence="2" id="KW-0863">Zinc-finger</keyword>
<dbReference type="GO" id="GO:0008270">
    <property type="term" value="F:zinc ion binding"/>
    <property type="evidence" value="ECO:0007669"/>
    <property type="project" value="UniProtKB-KW"/>
</dbReference>
<dbReference type="SUPFAM" id="SSF57716">
    <property type="entry name" value="Glucocorticoid receptor-like (DNA-binding domain)"/>
    <property type="match status" value="1"/>
</dbReference>
<proteinExistence type="predicted"/>
<evidence type="ECO:0000256" key="1">
    <source>
        <dbReference type="ARBA" id="ARBA00022723"/>
    </source>
</evidence>
<evidence type="ECO:0000313" key="7">
    <source>
        <dbReference type="Proteomes" id="UP000177103"/>
    </source>
</evidence>
<dbReference type="PANTHER" id="PTHR33823">
    <property type="entry name" value="RNA POLYMERASE-BINDING TRANSCRIPTION FACTOR DKSA-RELATED"/>
    <property type="match status" value="1"/>
</dbReference>
<feature type="zinc finger region" description="dksA C4-type" evidence="4">
    <location>
        <begin position="83"/>
        <end position="107"/>
    </location>
</feature>
<evidence type="ECO:0000259" key="5">
    <source>
        <dbReference type="Pfam" id="PF01258"/>
    </source>
</evidence>
<dbReference type="Pfam" id="PF01258">
    <property type="entry name" value="zf-dskA_traR"/>
    <property type="match status" value="1"/>
</dbReference>
<sequence length="119" mass="13558">MNIKELQSSLDKSKISLQEQLKYLKSEDPFLSADRDLSNTLEEDASEIEGHDRLLAQEIPMREKLIKVEGALDRIKKGTYGKCLKCGRQIDEERLEIVPEASYCVEHEKTNHKKGGDLA</sequence>
<reference evidence="6 7" key="1">
    <citation type="journal article" date="2016" name="Nat. Commun.">
        <title>Thousands of microbial genomes shed light on interconnected biogeochemical processes in an aquifer system.</title>
        <authorList>
            <person name="Anantharaman K."/>
            <person name="Brown C.T."/>
            <person name="Hug L.A."/>
            <person name="Sharon I."/>
            <person name="Castelle C.J."/>
            <person name="Probst A.J."/>
            <person name="Thomas B.C."/>
            <person name="Singh A."/>
            <person name="Wilkins M.J."/>
            <person name="Karaoz U."/>
            <person name="Brodie E.L."/>
            <person name="Williams K.H."/>
            <person name="Hubbard S.S."/>
            <person name="Banfield J.F."/>
        </authorList>
    </citation>
    <scope>NUCLEOTIDE SEQUENCE [LARGE SCALE GENOMIC DNA]</scope>
</reference>
<evidence type="ECO:0000313" key="6">
    <source>
        <dbReference type="EMBL" id="OGY23825.1"/>
    </source>
</evidence>
<evidence type="ECO:0000256" key="4">
    <source>
        <dbReference type="PROSITE-ProRule" id="PRU00510"/>
    </source>
</evidence>
<feature type="domain" description="Zinc finger DksA/TraR C4-type" evidence="5">
    <location>
        <begin position="78"/>
        <end position="106"/>
    </location>
</feature>